<dbReference type="Pfam" id="PF11337">
    <property type="entry name" value="DUF3139"/>
    <property type="match status" value="1"/>
</dbReference>
<reference evidence="1" key="1">
    <citation type="submission" date="2022-03" db="EMBL/GenBank/DDBJ databases">
        <authorList>
            <person name="Vrbovska V."/>
            <person name="Kovarovic V."/>
            <person name="Botka T."/>
            <person name="Pantucek R."/>
        </authorList>
    </citation>
    <scope>NUCLEOTIDE SEQUENCE</scope>
    <source>
        <strain evidence="1">CCM 2609</strain>
    </source>
</reference>
<dbReference type="EMBL" id="CP094348">
    <property type="protein sequence ID" value="UOB20010.1"/>
    <property type="molecule type" value="Genomic_DNA"/>
</dbReference>
<dbReference type="RefSeq" id="WP_224186745.1">
    <property type="nucleotide sequence ID" value="NZ_CP083598.1"/>
</dbReference>
<organism evidence="1 2">
    <name type="scientific">Macrococcus armenti</name>
    <dbReference type="NCBI Taxonomy" id="2875764"/>
    <lineage>
        <taxon>Bacteria</taxon>
        <taxon>Bacillati</taxon>
        <taxon>Bacillota</taxon>
        <taxon>Bacilli</taxon>
        <taxon>Bacillales</taxon>
        <taxon>Staphylococcaceae</taxon>
        <taxon>Macrococcus</taxon>
    </lineage>
</organism>
<name>A0ABY3ZUG4_9STAP</name>
<protein>
    <submittedName>
        <fullName evidence="1">DUF3139 domain-containing protein</fullName>
    </submittedName>
</protein>
<dbReference type="InterPro" id="IPR021486">
    <property type="entry name" value="DUF3139"/>
</dbReference>
<accession>A0ABY3ZUG4</accession>
<sequence length="105" mass="12401">MKKLLLFIITAFIIIAIGISGYIAYERFTLHQTVDKFLEKRDAIEQVKTRETHYDSKLNEFYEEIVFKDEPNLEYDMRIRDVKYSVLSTAYGKNGEVRGKYSNGY</sequence>
<reference evidence="1" key="2">
    <citation type="submission" date="2022-04" db="EMBL/GenBank/DDBJ databases">
        <title>Antimicrobial genetic elements in methicillin-resistant Macrococcus armenti.</title>
        <authorList>
            <person name="Keller J.E."/>
            <person name="Schwendener S."/>
            <person name="Pantucek R."/>
            <person name="Perreten V."/>
        </authorList>
    </citation>
    <scope>NUCLEOTIDE SEQUENCE</scope>
    <source>
        <strain evidence="1">CCM 2609</strain>
    </source>
</reference>
<evidence type="ECO:0000313" key="1">
    <source>
        <dbReference type="EMBL" id="UOB20010.1"/>
    </source>
</evidence>
<gene>
    <name evidence="1" type="ORF">MRZ06_08175</name>
</gene>
<proteinExistence type="predicted"/>
<keyword evidence="2" id="KW-1185">Reference proteome</keyword>
<evidence type="ECO:0000313" key="2">
    <source>
        <dbReference type="Proteomes" id="UP000830343"/>
    </source>
</evidence>
<dbReference type="Proteomes" id="UP000830343">
    <property type="component" value="Chromosome"/>
</dbReference>